<sequence>MDTEMEDLTQPVSFRELERSADDDLSDREDCAAQMQGIHLSANETIVVPSEQMEDFTTMTASLVIHDPMSEVAPRTTASERLSGSEFPDTPANPGFTRNIFPPTTYPHVPPRRHHSSSPEGSGYLEREIPQERRWVLPHTNIFCGPSAYRSPSSDEGEYLEAAFPEECRWIPEPELMKPAVVGGPSVQSPSHRELRSSSSQEGDYLEAAFPEECRWIPEPELMKPAVVGGPSVQSTSHRKPRSSSSQEGDYLEAVFAEERRWIPEPELLKRAVVGGPSVQWASHHIPRSSSSQEGDYLEAAFPEQRRWISDAPIIQPPVVGGPGSHPMHKPIGAGDRDTIDPPAHPIEIAPHGTAHGRMQSPPLHAGSAGPDILMTPAHLDLPIPPETPVHKFKGKQRLGGVSNPIIIDDSPPKHSKRRPPGIRPIQTKDSPAPPARRRPPGLRPDAKPVKRCDHIKVIPPAVRYPNIDFIDRPGLHKAARGPHPVDPAGYPWPNFNNIADADKPGAGILSLPADPALTSAELLHCHNSIEGLAPEMPYVRAAAFLYTSRLHQLRAEQAAIQCWGHQLIRGTRHIVWPSAASAAPVLYDTFSRFAEDKES</sequence>
<evidence type="ECO:0000313" key="3">
    <source>
        <dbReference type="Proteomes" id="UP000053424"/>
    </source>
</evidence>
<organism evidence="2 3">
    <name type="scientific">Hebeloma cylindrosporum</name>
    <dbReference type="NCBI Taxonomy" id="76867"/>
    <lineage>
        <taxon>Eukaryota</taxon>
        <taxon>Fungi</taxon>
        <taxon>Dikarya</taxon>
        <taxon>Basidiomycota</taxon>
        <taxon>Agaricomycotina</taxon>
        <taxon>Agaricomycetes</taxon>
        <taxon>Agaricomycetidae</taxon>
        <taxon>Agaricales</taxon>
        <taxon>Agaricineae</taxon>
        <taxon>Hymenogastraceae</taxon>
        <taxon>Hebeloma</taxon>
    </lineage>
</organism>
<feature type="region of interest" description="Disordered" evidence="1">
    <location>
        <begin position="1"/>
        <end position="27"/>
    </location>
</feature>
<dbReference type="HOGENOM" id="CLU_454958_0_0_1"/>
<feature type="region of interest" description="Disordered" evidence="1">
    <location>
        <begin position="350"/>
        <end position="450"/>
    </location>
</feature>
<dbReference type="EMBL" id="KN831810">
    <property type="protein sequence ID" value="KIM35990.1"/>
    <property type="molecule type" value="Genomic_DNA"/>
</dbReference>
<proteinExistence type="predicted"/>
<name>A0A0C3BGY1_HEBCY</name>
<feature type="region of interest" description="Disordered" evidence="1">
    <location>
        <begin position="183"/>
        <end position="203"/>
    </location>
</feature>
<dbReference type="Proteomes" id="UP000053424">
    <property type="component" value="Unassembled WGS sequence"/>
</dbReference>
<reference evidence="2 3" key="1">
    <citation type="submission" date="2014-04" db="EMBL/GenBank/DDBJ databases">
        <authorList>
            <consortium name="DOE Joint Genome Institute"/>
            <person name="Kuo A."/>
            <person name="Gay G."/>
            <person name="Dore J."/>
            <person name="Kohler A."/>
            <person name="Nagy L.G."/>
            <person name="Floudas D."/>
            <person name="Copeland A."/>
            <person name="Barry K.W."/>
            <person name="Cichocki N."/>
            <person name="Veneault-Fourrey C."/>
            <person name="LaButti K."/>
            <person name="Lindquist E.A."/>
            <person name="Lipzen A."/>
            <person name="Lundell T."/>
            <person name="Morin E."/>
            <person name="Murat C."/>
            <person name="Sun H."/>
            <person name="Tunlid A."/>
            <person name="Henrissat B."/>
            <person name="Grigoriev I.V."/>
            <person name="Hibbett D.S."/>
            <person name="Martin F."/>
            <person name="Nordberg H.P."/>
            <person name="Cantor M.N."/>
            <person name="Hua S.X."/>
        </authorList>
    </citation>
    <scope>NUCLEOTIDE SEQUENCE [LARGE SCALE GENOMIC DNA]</scope>
    <source>
        <strain evidence="3">h7</strain>
    </source>
</reference>
<accession>A0A0C3BGY1</accession>
<feature type="region of interest" description="Disordered" evidence="1">
    <location>
        <begin position="227"/>
        <end position="250"/>
    </location>
</feature>
<dbReference type="AlphaFoldDB" id="A0A0C3BGY1"/>
<keyword evidence="3" id="KW-1185">Reference proteome</keyword>
<gene>
    <name evidence="2" type="ORF">M413DRAFT_32033</name>
</gene>
<evidence type="ECO:0000256" key="1">
    <source>
        <dbReference type="SAM" id="MobiDB-lite"/>
    </source>
</evidence>
<reference evidence="3" key="2">
    <citation type="submission" date="2015-01" db="EMBL/GenBank/DDBJ databases">
        <title>Evolutionary Origins and Diversification of the Mycorrhizal Mutualists.</title>
        <authorList>
            <consortium name="DOE Joint Genome Institute"/>
            <consortium name="Mycorrhizal Genomics Consortium"/>
            <person name="Kohler A."/>
            <person name="Kuo A."/>
            <person name="Nagy L.G."/>
            <person name="Floudas D."/>
            <person name="Copeland A."/>
            <person name="Barry K.W."/>
            <person name="Cichocki N."/>
            <person name="Veneault-Fourrey C."/>
            <person name="LaButti K."/>
            <person name="Lindquist E.A."/>
            <person name="Lipzen A."/>
            <person name="Lundell T."/>
            <person name="Morin E."/>
            <person name="Murat C."/>
            <person name="Riley R."/>
            <person name="Ohm R."/>
            <person name="Sun H."/>
            <person name="Tunlid A."/>
            <person name="Henrissat B."/>
            <person name="Grigoriev I.V."/>
            <person name="Hibbett D.S."/>
            <person name="Martin F."/>
        </authorList>
    </citation>
    <scope>NUCLEOTIDE SEQUENCE [LARGE SCALE GENOMIC DNA]</scope>
    <source>
        <strain evidence="3">h7</strain>
    </source>
</reference>
<evidence type="ECO:0000313" key="2">
    <source>
        <dbReference type="EMBL" id="KIM35990.1"/>
    </source>
</evidence>
<protein>
    <submittedName>
        <fullName evidence="2">Uncharacterized protein</fullName>
    </submittedName>
</protein>